<dbReference type="Pfam" id="PF00482">
    <property type="entry name" value="T2SSF"/>
    <property type="match status" value="2"/>
</dbReference>
<dbReference type="EMBL" id="QMIE01000009">
    <property type="protein sequence ID" value="TVM16922.1"/>
    <property type="molecule type" value="Genomic_DNA"/>
</dbReference>
<evidence type="ECO:0000256" key="11">
    <source>
        <dbReference type="RuleBase" id="RU003923"/>
    </source>
</evidence>
<reference evidence="14 15" key="1">
    <citation type="submission" date="2018-06" db="EMBL/GenBank/DDBJ databases">
        <title>Complete genome of Desulfovibrio indonesiensis P37SLT.</title>
        <authorList>
            <person name="Crispim J.S."/>
            <person name="Vidigal P.M.P."/>
            <person name="Silva L.C.F."/>
            <person name="Laguardia C.N."/>
            <person name="Araujo L.C."/>
            <person name="Dias R.S."/>
            <person name="Sousa M.P."/>
            <person name="Paula S.O."/>
            <person name="Silva C."/>
        </authorList>
    </citation>
    <scope>NUCLEOTIDE SEQUENCE [LARGE SCALE GENOMIC DNA]</scope>
    <source>
        <strain evidence="14 15">P37SLT</strain>
    </source>
</reference>
<comment type="caution">
    <text evidence="14">The sequence shown here is derived from an EMBL/GenBank/DDBJ whole genome shotgun (WGS) entry which is preliminary data.</text>
</comment>
<evidence type="ECO:0000256" key="4">
    <source>
        <dbReference type="ARBA" id="ARBA00022448"/>
    </source>
</evidence>
<feature type="transmembrane region" description="Helical" evidence="12">
    <location>
        <begin position="225"/>
        <end position="243"/>
    </location>
</feature>
<evidence type="ECO:0000256" key="7">
    <source>
        <dbReference type="ARBA" id="ARBA00022692"/>
    </source>
</evidence>
<keyword evidence="9 12" id="KW-0472">Membrane</keyword>
<evidence type="ECO:0000256" key="10">
    <source>
        <dbReference type="ARBA" id="ARBA00030750"/>
    </source>
</evidence>
<comment type="function">
    <text evidence="1">Component of the type II secretion system inner membrane complex required for the energy-dependent secretion of extracellular factors such as proteases and toxins from the periplasm.</text>
</comment>
<dbReference type="OrthoDB" id="9805682at2"/>
<accession>A0A7M3MDY7</accession>
<dbReference type="GO" id="GO:0005886">
    <property type="term" value="C:plasma membrane"/>
    <property type="evidence" value="ECO:0007669"/>
    <property type="project" value="UniProtKB-SubCell"/>
</dbReference>
<keyword evidence="15" id="KW-1185">Reference proteome</keyword>
<keyword evidence="7 11" id="KW-0812">Transmembrane</keyword>
<organism evidence="14 15">
    <name type="scientific">Oceanidesulfovibrio indonesiensis</name>
    <dbReference type="NCBI Taxonomy" id="54767"/>
    <lineage>
        <taxon>Bacteria</taxon>
        <taxon>Pseudomonadati</taxon>
        <taxon>Thermodesulfobacteriota</taxon>
        <taxon>Desulfovibrionia</taxon>
        <taxon>Desulfovibrionales</taxon>
        <taxon>Desulfovibrionaceae</taxon>
        <taxon>Oceanidesulfovibrio</taxon>
    </lineage>
</organism>
<dbReference type="PRINTS" id="PR00812">
    <property type="entry name" value="BCTERIALGSPF"/>
</dbReference>
<name>A0A7M3MDY7_9BACT</name>
<feature type="transmembrane region" description="Helical" evidence="12">
    <location>
        <begin position="379"/>
        <end position="403"/>
    </location>
</feature>
<keyword evidence="5" id="KW-1003">Cell membrane</keyword>
<feature type="domain" description="Type II secretion system protein GspF" evidence="13">
    <location>
        <begin position="275"/>
        <end position="396"/>
    </location>
</feature>
<comment type="subcellular location">
    <subcellularLocation>
        <location evidence="2">Cell inner membrane</location>
        <topology evidence="2">Multi-pass membrane protein</topology>
    </subcellularLocation>
    <subcellularLocation>
        <location evidence="11">Cell membrane</location>
        <topology evidence="11">Multi-pass membrane protein</topology>
    </subcellularLocation>
</comment>
<dbReference type="PANTHER" id="PTHR30012">
    <property type="entry name" value="GENERAL SECRETION PATHWAY PROTEIN"/>
    <property type="match status" value="1"/>
</dbReference>
<dbReference type="FunFam" id="1.20.81.30:FF:000001">
    <property type="entry name" value="Type II secretion system protein F"/>
    <property type="match status" value="2"/>
</dbReference>
<dbReference type="Proteomes" id="UP000448292">
    <property type="component" value="Unassembled WGS sequence"/>
</dbReference>
<evidence type="ECO:0000256" key="8">
    <source>
        <dbReference type="ARBA" id="ARBA00022989"/>
    </source>
</evidence>
<gene>
    <name evidence="14" type="ORF">DPQ33_10995</name>
</gene>
<dbReference type="GO" id="GO:0009306">
    <property type="term" value="P:protein secretion"/>
    <property type="evidence" value="ECO:0007669"/>
    <property type="project" value="InterPro"/>
</dbReference>
<feature type="domain" description="Type II secretion system protein GspF" evidence="13">
    <location>
        <begin position="74"/>
        <end position="195"/>
    </location>
</feature>
<evidence type="ECO:0000259" key="13">
    <source>
        <dbReference type="Pfam" id="PF00482"/>
    </source>
</evidence>
<dbReference type="InterPro" id="IPR001992">
    <property type="entry name" value="T2SS_GspF/T4SS_PilC_CS"/>
</dbReference>
<keyword evidence="4 11" id="KW-0813">Transport</keyword>
<keyword evidence="6" id="KW-0997">Cell inner membrane</keyword>
<dbReference type="InterPro" id="IPR042094">
    <property type="entry name" value="T2SS_GspF_sf"/>
</dbReference>
<dbReference type="InterPro" id="IPR003004">
    <property type="entry name" value="GspF/PilC"/>
</dbReference>
<evidence type="ECO:0000256" key="1">
    <source>
        <dbReference type="ARBA" id="ARBA00002684"/>
    </source>
</evidence>
<feature type="transmembrane region" description="Helical" evidence="12">
    <location>
        <begin position="173"/>
        <end position="194"/>
    </location>
</feature>
<dbReference type="RefSeq" id="WP_144303268.1">
    <property type="nucleotide sequence ID" value="NZ_QMIE01000009.1"/>
</dbReference>
<evidence type="ECO:0000256" key="6">
    <source>
        <dbReference type="ARBA" id="ARBA00022519"/>
    </source>
</evidence>
<dbReference type="InterPro" id="IPR018076">
    <property type="entry name" value="T2SS_GspF_dom"/>
</dbReference>
<evidence type="ECO:0000313" key="15">
    <source>
        <dbReference type="Proteomes" id="UP000448292"/>
    </source>
</evidence>
<evidence type="ECO:0000256" key="5">
    <source>
        <dbReference type="ARBA" id="ARBA00022475"/>
    </source>
</evidence>
<comment type="similarity">
    <text evidence="3 11">Belongs to the GSP F family.</text>
</comment>
<dbReference type="AlphaFoldDB" id="A0A7M3MDY7"/>
<evidence type="ECO:0000256" key="9">
    <source>
        <dbReference type="ARBA" id="ARBA00023136"/>
    </source>
</evidence>
<evidence type="ECO:0000256" key="2">
    <source>
        <dbReference type="ARBA" id="ARBA00004429"/>
    </source>
</evidence>
<evidence type="ECO:0000313" key="14">
    <source>
        <dbReference type="EMBL" id="TVM16922.1"/>
    </source>
</evidence>
<evidence type="ECO:0000256" key="12">
    <source>
        <dbReference type="SAM" id="Phobius"/>
    </source>
</evidence>
<keyword evidence="8 12" id="KW-1133">Transmembrane helix</keyword>
<dbReference type="PANTHER" id="PTHR30012:SF0">
    <property type="entry name" value="TYPE II SECRETION SYSTEM PROTEIN F-RELATED"/>
    <property type="match status" value="1"/>
</dbReference>
<protein>
    <recommendedName>
        <fullName evidence="10">General secretion pathway protein F</fullName>
    </recommendedName>
</protein>
<proteinExistence type="inferred from homology"/>
<evidence type="ECO:0000256" key="3">
    <source>
        <dbReference type="ARBA" id="ARBA00005745"/>
    </source>
</evidence>
<dbReference type="PROSITE" id="PS00874">
    <property type="entry name" value="T2SP_F"/>
    <property type="match status" value="1"/>
</dbReference>
<sequence>MPRFHCTSLDASGKERSEILSAASSADAADMIKKSGRFVLRVKPMADGKVAAAEAGSMTVWLNPARRKDLVLIFRQLAVLLDSGLGIVQAFNILERQTSRAGTKKMLQMVRLSVESGVPLSEAMSQHRVFTPYIINIVKAAEITGEMELALNSLADRLEASAAFKRQIITSMIYPGIVVITAGIVIGILALWVIPKFKPLLGERGRSLPFATQTIMDASNWIQSYWLHLFVGIVCLIVFIVVFRKTEEGGKIIDVVLLRIPLVGGVLRCGIVVNFSKNMAILFSSGVPLMDALHTVRGTLGNKAAVMVMDEIMEDVLEGHAISGPLLRNPRIFPNMVGEMVATGEETGELVKVLDLAADIYHKILESNIKRMNSMVEPLLILTLGSIVGFVFYGLISGMLAVYGL</sequence>
<dbReference type="Gene3D" id="1.20.81.30">
    <property type="entry name" value="Type II secretion system (T2SS), domain F"/>
    <property type="match status" value="2"/>
</dbReference>